<dbReference type="Proteomes" id="UP000317243">
    <property type="component" value="Unassembled WGS sequence"/>
</dbReference>
<dbReference type="OrthoDB" id="119916at2"/>
<evidence type="ECO:0000313" key="3">
    <source>
        <dbReference type="Proteomes" id="UP000317243"/>
    </source>
</evidence>
<dbReference type="PANTHER" id="PTHR34310:SF5">
    <property type="entry name" value="DUF427 DOMAIN PROTEIN (AFU_ORTHOLOGUE AFUA_3G02220)"/>
    <property type="match status" value="1"/>
</dbReference>
<sequence>MKAIWKETVIADSDETVVVDGNHYFPAESVNMELMKESSTQTVCGWKGTASHYSIQVGDETNENAAWYYPDPKAAAENIKGRVAFWKGVQIVDE</sequence>
<feature type="domain" description="DUF427" evidence="1">
    <location>
        <begin position="1"/>
        <end position="87"/>
    </location>
</feature>
<comment type="caution">
    <text evidence="2">The sequence shown here is derived from an EMBL/GenBank/DDBJ whole genome shotgun (WGS) entry which is preliminary data.</text>
</comment>
<accession>A0A5C5XA01</accession>
<dbReference type="InterPro" id="IPR038694">
    <property type="entry name" value="DUF427_sf"/>
</dbReference>
<keyword evidence="3" id="KW-1185">Reference proteome</keyword>
<organism evidence="2 3">
    <name type="scientific">Thalassoglobus neptunius</name>
    <dbReference type="NCBI Taxonomy" id="1938619"/>
    <lineage>
        <taxon>Bacteria</taxon>
        <taxon>Pseudomonadati</taxon>
        <taxon>Planctomycetota</taxon>
        <taxon>Planctomycetia</taxon>
        <taxon>Planctomycetales</taxon>
        <taxon>Planctomycetaceae</taxon>
        <taxon>Thalassoglobus</taxon>
    </lineage>
</organism>
<name>A0A5C5XA01_9PLAN</name>
<dbReference type="Pfam" id="PF04248">
    <property type="entry name" value="NTP_transf_9"/>
    <property type="match status" value="1"/>
</dbReference>
<proteinExistence type="predicted"/>
<dbReference type="RefSeq" id="WP_146509915.1">
    <property type="nucleotide sequence ID" value="NZ_SIHI01000001.1"/>
</dbReference>
<evidence type="ECO:0000259" key="1">
    <source>
        <dbReference type="Pfam" id="PF04248"/>
    </source>
</evidence>
<dbReference type="EMBL" id="SIHI01000001">
    <property type="protein sequence ID" value="TWT59143.1"/>
    <property type="molecule type" value="Genomic_DNA"/>
</dbReference>
<protein>
    <recommendedName>
        <fullName evidence="1">DUF427 domain-containing protein</fullName>
    </recommendedName>
</protein>
<evidence type="ECO:0000313" key="2">
    <source>
        <dbReference type="EMBL" id="TWT59143.1"/>
    </source>
</evidence>
<dbReference type="InterPro" id="IPR007361">
    <property type="entry name" value="DUF427"/>
</dbReference>
<gene>
    <name evidence="2" type="ORF">KOR42_25320</name>
</gene>
<dbReference type="AlphaFoldDB" id="A0A5C5XA01"/>
<dbReference type="PANTHER" id="PTHR34310">
    <property type="entry name" value="DUF427 DOMAIN PROTEIN (AFU_ORTHOLOGUE AFUA_3G02220)"/>
    <property type="match status" value="1"/>
</dbReference>
<reference evidence="2 3" key="1">
    <citation type="submission" date="2019-02" db="EMBL/GenBank/DDBJ databases">
        <title>Deep-cultivation of Planctomycetes and their phenomic and genomic characterization uncovers novel biology.</title>
        <authorList>
            <person name="Wiegand S."/>
            <person name="Jogler M."/>
            <person name="Boedeker C."/>
            <person name="Pinto D."/>
            <person name="Vollmers J."/>
            <person name="Rivas-Marin E."/>
            <person name="Kohn T."/>
            <person name="Peeters S.H."/>
            <person name="Heuer A."/>
            <person name="Rast P."/>
            <person name="Oberbeckmann S."/>
            <person name="Bunk B."/>
            <person name="Jeske O."/>
            <person name="Meyerdierks A."/>
            <person name="Storesund J.E."/>
            <person name="Kallscheuer N."/>
            <person name="Luecker S."/>
            <person name="Lage O.M."/>
            <person name="Pohl T."/>
            <person name="Merkel B.J."/>
            <person name="Hornburger P."/>
            <person name="Mueller R.-W."/>
            <person name="Bruemmer F."/>
            <person name="Labrenz M."/>
            <person name="Spormann A.M."/>
            <person name="Op Den Camp H."/>
            <person name="Overmann J."/>
            <person name="Amann R."/>
            <person name="Jetten M.S.M."/>
            <person name="Mascher T."/>
            <person name="Medema M.H."/>
            <person name="Devos D.P."/>
            <person name="Kaster A.-K."/>
            <person name="Ovreas L."/>
            <person name="Rohde M."/>
            <person name="Galperin M.Y."/>
            <person name="Jogler C."/>
        </authorList>
    </citation>
    <scope>NUCLEOTIDE SEQUENCE [LARGE SCALE GENOMIC DNA]</scope>
    <source>
        <strain evidence="2 3">KOR42</strain>
    </source>
</reference>
<dbReference type="Gene3D" id="2.170.150.40">
    <property type="entry name" value="Domain of unknown function (DUF427)"/>
    <property type="match status" value="1"/>
</dbReference>